<proteinExistence type="inferred from homology"/>
<gene>
    <name evidence="6" type="primary">degT</name>
    <name evidence="6" type="ORF">PBLR_14413</name>
</gene>
<dbReference type="Gene3D" id="3.90.1150.10">
    <property type="entry name" value="Aspartate Aminotransferase, domain 1"/>
    <property type="match status" value="1"/>
</dbReference>
<reference evidence="7" key="1">
    <citation type="submission" date="2018-08" db="EMBL/GenBank/DDBJ databases">
        <authorList>
            <person name="Chevrot R."/>
        </authorList>
    </citation>
    <scope>NUCLEOTIDE SEQUENCE [LARGE SCALE GENOMIC DNA]</scope>
</reference>
<comment type="similarity">
    <text evidence="2 5">Belongs to the DegT/DnrJ/EryC1 family.</text>
</comment>
<dbReference type="GO" id="GO:0030170">
    <property type="term" value="F:pyridoxal phosphate binding"/>
    <property type="evidence" value="ECO:0007669"/>
    <property type="project" value="UniProtKB-ARBA"/>
</dbReference>
<dbReference type="Proteomes" id="UP000304148">
    <property type="component" value="Chromosome"/>
</dbReference>
<protein>
    <submittedName>
        <fullName evidence="6">Pleiotropic regulatory protein</fullName>
    </submittedName>
</protein>
<evidence type="ECO:0000313" key="6">
    <source>
        <dbReference type="EMBL" id="SYX85991.1"/>
    </source>
</evidence>
<evidence type="ECO:0000256" key="4">
    <source>
        <dbReference type="PIRSR" id="PIRSR000390-2"/>
    </source>
</evidence>
<dbReference type="GO" id="GO:0008483">
    <property type="term" value="F:transaminase activity"/>
    <property type="evidence" value="ECO:0007669"/>
    <property type="project" value="TreeGrafter"/>
</dbReference>
<sequence>MSNILVQTKRSIPLIDLQASYASISEELLWAAEEVLSSGHYINGPQVQAFEEELAQYLNVPYAVGVANGTDALMLTLDALGVGPGDEVITSPFTFFASAEVISRVGATPVFVDVNPDTYLIDTDCIERAITPRTKAIIPVHIFGQMADMDAVNDIAMRHGLHVVEDACQALGADYNGKQAGSLGTAGCFSFFPTKNLGGFGDGGIVVTHDAELARTIRMLRVHGSNPKYYHARVGYNSRLDELQASLLRVKLRRLNEWTDVRRQKVKQYEEGLSRLPITLPTELDYGKHAYHLYIIETDQREQLMAHLKEQGIDSGVYYPVPLHLQEVYRPLEYSEGDLPHAEQASVRCMALPLFPELTQQDQQYIIDTVTQFFKGRDK</sequence>
<name>A0A383RH40_PAEAL</name>
<dbReference type="SUPFAM" id="SSF53383">
    <property type="entry name" value="PLP-dependent transferases"/>
    <property type="match status" value="1"/>
</dbReference>
<evidence type="ECO:0000256" key="5">
    <source>
        <dbReference type="RuleBase" id="RU004508"/>
    </source>
</evidence>
<dbReference type="CDD" id="cd00616">
    <property type="entry name" value="AHBA_syn"/>
    <property type="match status" value="1"/>
</dbReference>
<feature type="modified residue" description="N6-(pyridoxal phosphate)lysine" evidence="4">
    <location>
        <position position="195"/>
    </location>
</feature>
<accession>A0A383RH40</accession>
<dbReference type="PANTHER" id="PTHR30244">
    <property type="entry name" value="TRANSAMINASE"/>
    <property type="match status" value="1"/>
</dbReference>
<evidence type="ECO:0000313" key="7">
    <source>
        <dbReference type="Proteomes" id="UP000304148"/>
    </source>
</evidence>
<dbReference type="RefSeq" id="WP_232055695.1">
    <property type="nucleotide sequence ID" value="NZ_LS992241.1"/>
</dbReference>
<dbReference type="FunFam" id="3.40.640.10:FF:000089">
    <property type="entry name" value="Aminotransferase, DegT/DnrJ/EryC1/StrS family"/>
    <property type="match status" value="1"/>
</dbReference>
<feature type="active site" description="Proton acceptor" evidence="3">
    <location>
        <position position="195"/>
    </location>
</feature>
<organism evidence="6 7">
    <name type="scientific">Paenibacillus alvei</name>
    <name type="common">Bacillus alvei</name>
    <dbReference type="NCBI Taxonomy" id="44250"/>
    <lineage>
        <taxon>Bacteria</taxon>
        <taxon>Bacillati</taxon>
        <taxon>Bacillota</taxon>
        <taxon>Bacilli</taxon>
        <taxon>Bacillales</taxon>
        <taxon>Paenibacillaceae</taxon>
        <taxon>Paenibacillus</taxon>
    </lineage>
</organism>
<dbReference type="GO" id="GO:0000271">
    <property type="term" value="P:polysaccharide biosynthetic process"/>
    <property type="evidence" value="ECO:0007669"/>
    <property type="project" value="TreeGrafter"/>
</dbReference>
<dbReference type="InterPro" id="IPR015424">
    <property type="entry name" value="PyrdxlP-dep_Trfase"/>
</dbReference>
<evidence type="ECO:0000256" key="1">
    <source>
        <dbReference type="ARBA" id="ARBA00022898"/>
    </source>
</evidence>
<dbReference type="Gene3D" id="3.40.640.10">
    <property type="entry name" value="Type I PLP-dependent aspartate aminotransferase-like (Major domain)"/>
    <property type="match status" value="1"/>
</dbReference>
<keyword evidence="1 4" id="KW-0663">Pyridoxal phosphate</keyword>
<dbReference type="InterPro" id="IPR015422">
    <property type="entry name" value="PyrdxlP-dep_Trfase_small"/>
</dbReference>
<dbReference type="PIRSF" id="PIRSF000390">
    <property type="entry name" value="PLP_StrS"/>
    <property type="match status" value="1"/>
</dbReference>
<evidence type="ECO:0000256" key="3">
    <source>
        <dbReference type="PIRSR" id="PIRSR000390-1"/>
    </source>
</evidence>
<dbReference type="EMBL" id="LS992241">
    <property type="protein sequence ID" value="SYX85991.1"/>
    <property type="molecule type" value="Genomic_DNA"/>
</dbReference>
<dbReference type="Pfam" id="PF01041">
    <property type="entry name" value="DegT_DnrJ_EryC1"/>
    <property type="match status" value="1"/>
</dbReference>
<dbReference type="InterPro" id="IPR015421">
    <property type="entry name" value="PyrdxlP-dep_Trfase_major"/>
</dbReference>
<dbReference type="AlphaFoldDB" id="A0A383RH40"/>
<evidence type="ECO:0000256" key="2">
    <source>
        <dbReference type="ARBA" id="ARBA00037999"/>
    </source>
</evidence>
<dbReference type="InterPro" id="IPR000653">
    <property type="entry name" value="DegT/StrS_aminotransferase"/>
</dbReference>
<dbReference type="PANTHER" id="PTHR30244:SF36">
    <property type="entry name" value="3-OXO-GLUCOSE-6-PHOSPHATE:GLUTAMATE AMINOTRANSFERASE"/>
    <property type="match status" value="1"/>
</dbReference>